<name>A0ABQ8U3W9_9EUKA</name>
<accession>A0ABQ8U3W9</accession>
<dbReference type="EMBL" id="JAPMOS010000494">
    <property type="protein sequence ID" value="KAJ4452476.1"/>
    <property type="molecule type" value="Genomic_DNA"/>
</dbReference>
<evidence type="ECO:0000313" key="2">
    <source>
        <dbReference type="EMBL" id="KAJ4452476.1"/>
    </source>
</evidence>
<dbReference type="Proteomes" id="UP001141327">
    <property type="component" value="Unassembled WGS sequence"/>
</dbReference>
<protein>
    <submittedName>
        <fullName evidence="2">Uncharacterized protein</fullName>
    </submittedName>
</protein>
<evidence type="ECO:0000256" key="1">
    <source>
        <dbReference type="SAM" id="MobiDB-lite"/>
    </source>
</evidence>
<reference evidence="2" key="1">
    <citation type="journal article" date="2022" name="bioRxiv">
        <title>Genomics of Preaxostyla Flagellates Illuminates Evolutionary Transitions and the Path Towards Mitochondrial Loss.</title>
        <authorList>
            <person name="Novak L.V.F."/>
            <person name="Treitli S.C."/>
            <person name="Pyrih J."/>
            <person name="Halakuc P."/>
            <person name="Pipaliya S.V."/>
            <person name="Vacek V."/>
            <person name="Brzon O."/>
            <person name="Soukal P."/>
            <person name="Eme L."/>
            <person name="Dacks J.B."/>
            <person name="Karnkowska A."/>
            <person name="Elias M."/>
            <person name="Hampl V."/>
        </authorList>
    </citation>
    <scope>NUCLEOTIDE SEQUENCE</scope>
    <source>
        <strain evidence="2">RCP-MX</strain>
    </source>
</reference>
<feature type="compositionally biased region" description="Low complexity" evidence="1">
    <location>
        <begin position="1"/>
        <end position="15"/>
    </location>
</feature>
<organism evidence="2 3">
    <name type="scientific">Paratrimastix pyriformis</name>
    <dbReference type="NCBI Taxonomy" id="342808"/>
    <lineage>
        <taxon>Eukaryota</taxon>
        <taxon>Metamonada</taxon>
        <taxon>Preaxostyla</taxon>
        <taxon>Paratrimastigidae</taxon>
        <taxon>Paratrimastix</taxon>
    </lineage>
</organism>
<keyword evidence="3" id="KW-1185">Reference proteome</keyword>
<gene>
    <name evidence="2" type="ORF">PAPYR_13361</name>
</gene>
<comment type="caution">
    <text evidence="2">The sequence shown here is derived from an EMBL/GenBank/DDBJ whole genome shotgun (WGS) entry which is preliminary data.</text>
</comment>
<feature type="region of interest" description="Disordered" evidence="1">
    <location>
        <begin position="1"/>
        <end position="26"/>
    </location>
</feature>
<proteinExistence type="predicted"/>
<sequence length="215" mass="23550">MMNTSETETSSVPESSEPEVSSEAESLGLQRDLTEKWALASAQSASSIEEELPFDKLGYRLLRNIKKHYGIRCQSVCKAALIEMLLNRFKEIDLDESRVVCHIVVLDRPPNPSLPSAVILLVNSSPPSPALAVLFPSYWNRTSAGHAQSHPACDAILLISIRVARDDSKIIVESNSAFFFSSNLAAHDHRATPSCLAMACQGGHASRVMECITRQ</sequence>
<evidence type="ECO:0000313" key="3">
    <source>
        <dbReference type="Proteomes" id="UP001141327"/>
    </source>
</evidence>